<feature type="compositionally biased region" description="Basic and acidic residues" evidence="9">
    <location>
        <begin position="718"/>
        <end position="738"/>
    </location>
</feature>
<dbReference type="InterPro" id="IPR001264">
    <property type="entry name" value="Glyco_trans_51"/>
</dbReference>
<accession>A0ABP3F0D6</accession>
<keyword evidence="10" id="KW-1133">Transmembrane helix</keyword>
<evidence type="ECO:0000256" key="2">
    <source>
        <dbReference type="ARBA" id="ARBA00022670"/>
    </source>
</evidence>
<dbReference type="InterPro" id="IPR012338">
    <property type="entry name" value="Beta-lactam/transpept-like"/>
</dbReference>
<keyword evidence="10" id="KW-0472">Membrane</keyword>
<feature type="domain" description="Glycosyl transferase family 51" evidence="12">
    <location>
        <begin position="71"/>
        <end position="257"/>
    </location>
</feature>
<keyword evidence="3" id="KW-0328">Glycosyltransferase</keyword>
<dbReference type="SUPFAM" id="SSF56601">
    <property type="entry name" value="beta-lactamase/transpeptidase-like"/>
    <property type="match status" value="1"/>
</dbReference>
<evidence type="ECO:0000256" key="5">
    <source>
        <dbReference type="ARBA" id="ARBA00022801"/>
    </source>
</evidence>
<keyword evidence="2" id="KW-0645">Protease</keyword>
<keyword evidence="5" id="KW-0378">Hydrolase</keyword>
<evidence type="ECO:0000256" key="8">
    <source>
        <dbReference type="ARBA" id="ARBA00049902"/>
    </source>
</evidence>
<comment type="caution">
    <text evidence="13">The sequence shown here is derived from an EMBL/GenBank/DDBJ whole genome shotgun (WGS) entry which is preliminary data.</text>
</comment>
<dbReference type="Proteomes" id="UP001500967">
    <property type="component" value="Unassembled WGS sequence"/>
</dbReference>
<dbReference type="Pfam" id="PF00905">
    <property type="entry name" value="Transpeptidase"/>
    <property type="match status" value="1"/>
</dbReference>
<dbReference type="InterPro" id="IPR050396">
    <property type="entry name" value="Glycosyltr_51/Transpeptidase"/>
</dbReference>
<dbReference type="Gene3D" id="1.10.3810.10">
    <property type="entry name" value="Biosynthetic peptidoglycan transglycosylase-like"/>
    <property type="match status" value="1"/>
</dbReference>
<dbReference type="InterPro" id="IPR001460">
    <property type="entry name" value="PCN-bd_Tpept"/>
</dbReference>
<evidence type="ECO:0000256" key="7">
    <source>
        <dbReference type="ARBA" id="ARBA00034000"/>
    </source>
</evidence>
<dbReference type="InterPro" id="IPR036950">
    <property type="entry name" value="PBP_transglycosylase"/>
</dbReference>
<evidence type="ECO:0000313" key="13">
    <source>
        <dbReference type="EMBL" id="GAA0282449.1"/>
    </source>
</evidence>
<comment type="catalytic activity">
    <reaction evidence="8">
        <text>[GlcNAc-(1-&gt;4)-Mur2Ac(oyl-L-Ala-gamma-D-Glu-L-Lys-D-Ala-D-Ala)](n)-di-trans,octa-cis-undecaprenyl diphosphate + beta-D-GlcNAc-(1-&gt;4)-Mur2Ac(oyl-L-Ala-gamma-D-Glu-L-Lys-D-Ala-D-Ala)-di-trans,octa-cis-undecaprenyl diphosphate = [GlcNAc-(1-&gt;4)-Mur2Ac(oyl-L-Ala-gamma-D-Glu-L-Lys-D-Ala-D-Ala)](n+1)-di-trans,octa-cis-undecaprenyl diphosphate + di-trans,octa-cis-undecaprenyl diphosphate + H(+)</text>
        <dbReference type="Rhea" id="RHEA:23708"/>
        <dbReference type="Rhea" id="RHEA-COMP:9602"/>
        <dbReference type="Rhea" id="RHEA-COMP:9603"/>
        <dbReference type="ChEBI" id="CHEBI:15378"/>
        <dbReference type="ChEBI" id="CHEBI:58405"/>
        <dbReference type="ChEBI" id="CHEBI:60033"/>
        <dbReference type="ChEBI" id="CHEBI:78435"/>
        <dbReference type="EC" id="2.4.99.28"/>
    </reaction>
</comment>
<evidence type="ECO:0000256" key="9">
    <source>
        <dbReference type="SAM" id="MobiDB-lite"/>
    </source>
</evidence>
<organism evidence="13 14">
    <name type="scientific">Cryptosporangium japonicum</name>
    <dbReference type="NCBI Taxonomy" id="80872"/>
    <lineage>
        <taxon>Bacteria</taxon>
        <taxon>Bacillati</taxon>
        <taxon>Actinomycetota</taxon>
        <taxon>Actinomycetes</taxon>
        <taxon>Cryptosporangiales</taxon>
        <taxon>Cryptosporangiaceae</taxon>
        <taxon>Cryptosporangium</taxon>
    </lineage>
</organism>
<feature type="region of interest" description="Disordered" evidence="9">
    <location>
        <begin position="693"/>
        <end position="764"/>
    </location>
</feature>
<evidence type="ECO:0000259" key="12">
    <source>
        <dbReference type="Pfam" id="PF00912"/>
    </source>
</evidence>
<feature type="domain" description="Penicillin-binding protein transpeptidase" evidence="11">
    <location>
        <begin position="358"/>
        <end position="655"/>
    </location>
</feature>
<dbReference type="RefSeq" id="WP_344654463.1">
    <property type="nucleotide sequence ID" value="NZ_BAAAGX010000046.1"/>
</dbReference>
<evidence type="ECO:0000259" key="11">
    <source>
        <dbReference type="Pfam" id="PF00905"/>
    </source>
</evidence>
<protein>
    <submittedName>
        <fullName evidence="13">Transglycosylase domain-containing protein</fullName>
    </submittedName>
</protein>
<feature type="compositionally biased region" description="Acidic residues" evidence="9">
    <location>
        <begin position="743"/>
        <end position="753"/>
    </location>
</feature>
<name>A0ABP3F0D6_9ACTN</name>
<dbReference type="Pfam" id="PF00912">
    <property type="entry name" value="Transgly"/>
    <property type="match status" value="1"/>
</dbReference>
<feature type="transmembrane region" description="Helical" evidence="10">
    <location>
        <begin position="12"/>
        <end position="35"/>
    </location>
</feature>
<dbReference type="EMBL" id="BAAAGX010000046">
    <property type="protein sequence ID" value="GAA0282449.1"/>
    <property type="molecule type" value="Genomic_DNA"/>
</dbReference>
<evidence type="ECO:0000256" key="3">
    <source>
        <dbReference type="ARBA" id="ARBA00022676"/>
    </source>
</evidence>
<evidence type="ECO:0000313" key="14">
    <source>
        <dbReference type="Proteomes" id="UP001500967"/>
    </source>
</evidence>
<gene>
    <name evidence="13" type="ORF">GCM10009539_83040</name>
</gene>
<evidence type="ECO:0000256" key="6">
    <source>
        <dbReference type="ARBA" id="ARBA00023268"/>
    </source>
</evidence>
<keyword evidence="4" id="KW-0808">Transferase</keyword>
<dbReference type="PANTHER" id="PTHR32282:SF33">
    <property type="entry name" value="PEPTIDOGLYCAN GLYCOSYLTRANSFERASE"/>
    <property type="match status" value="1"/>
</dbReference>
<proteinExistence type="predicted"/>
<keyword evidence="10" id="KW-0812">Transmembrane</keyword>
<sequence length="764" mass="81973">MGARGKDGRAKLFAIVLCGLLTGVVIAAAAFPVVAVTGLTAKSASDEFENLPSELSTPPLPQTSYLLAADGSPITSFYSENRIPIPIAEVPQVMQDAMVAAEDARFYQHNGVDAQGIIRAFVRNQQAGDIQQGASTLTQQYVRNVLSYAANTAAERRLATEETVGRKVREARYAIAVEKQFTKQQILERYLNIAFYGNGGYGIGSASLRYFSKPPKELTLAEAAMLAGMVRSPSTYDPIGGDAAAAKTRRDYVLTRMADLGYITRTEATKAAATDLTLKPRKPQGSCVNGNPLYGFYCDWFLDWWKSNPAFGRNRTERESNLKTGGYKIVTALDPATQRAAQKAVDDEVSRGSNFATGIVIVEPGTGRVKAMAINRTYSLKKNPKGKSAPNTVNPLLTGTNVSPGYQAGSTFKLFTMAAAIEKGLPLGTKINSPSRIRTQFRNASGPVACDGDHWCPKNASGRMAGTHTMWSGFGESVNTYFVQLEERIGVKAAVNMAERLGVTFRSSADYEQRNAVQSNPNAWGSFTLGTALVTPLDMATAYATIAARGKRCDPTPLKSLADRNERQIAFGNPTCKQVIAPDVADAVADAARCPVGDDAASGCSRRNGVTASRVGGAFVRPIAGKTGTTDENKAAWFVGFTPNLAAAVFYSDPDNPSKRPVPNYRVPASVFIKTMQTALSTVAPKTFVAPNALRKWGPDGSPPTLKSDPSVGGGPEDPDRERERRRDRDRERDRDGRSPSPDADDDDDGDDDGGGRRSPSPGD</sequence>
<keyword evidence="1" id="KW-0121">Carboxypeptidase</keyword>
<evidence type="ECO:0000256" key="4">
    <source>
        <dbReference type="ARBA" id="ARBA00022679"/>
    </source>
</evidence>
<dbReference type="SUPFAM" id="SSF53955">
    <property type="entry name" value="Lysozyme-like"/>
    <property type="match status" value="1"/>
</dbReference>
<reference evidence="14" key="1">
    <citation type="journal article" date="2019" name="Int. J. Syst. Evol. Microbiol.">
        <title>The Global Catalogue of Microorganisms (GCM) 10K type strain sequencing project: providing services to taxonomists for standard genome sequencing and annotation.</title>
        <authorList>
            <consortium name="The Broad Institute Genomics Platform"/>
            <consortium name="The Broad Institute Genome Sequencing Center for Infectious Disease"/>
            <person name="Wu L."/>
            <person name="Ma J."/>
        </authorList>
    </citation>
    <scope>NUCLEOTIDE SEQUENCE [LARGE SCALE GENOMIC DNA]</scope>
    <source>
        <strain evidence="14">JCM 10425</strain>
    </source>
</reference>
<evidence type="ECO:0000256" key="1">
    <source>
        <dbReference type="ARBA" id="ARBA00022645"/>
    </source>
</evidence>
<comment type="catalytic activity">
    <reaction evidence="7">
        <text>Preferential cleavage: (Ac)2-L-Lys-D-Ala-|-D-Ala. Also transpeptidation of peptidyl-alanyl moieties that are N-acyl substituents of D-alanine.</text>
        <dbReference type="EC" id="3.4.16.4"/>
    </reaction>
</comment>
<keyword evidence="14" id="KW-1185">Reference proteome</keyword>
<dbReference type="PANTHER" id="PTHR32282">
    <property type="entry name" value="BINDING PROTEIN TRANSPEPTIDASE, PUTATIVE-RELATED"/>
    <property type="match status" value="1"/>
</dbReference>
<evidence type="ECO:0000256" key="10">
    <source>
        <dbReference type="SAM" id="Phobius"/>
    </source>
</evidence>
<dbReference type="Gene3D" id="3.40.710.10">
    <property type="entry name" value="DD-peptidase/beta-lactamase superfamily"/>
    <property type="match status" value="1"/>
</dbReference>
<dbReference type="InterPro" id="IPR023346">
    <property type="entry name" value="Lysozyme-like_dom_sf"/>
</dbReference>
<keyword evidence="6" id="KW-0511">Multifunctional enzyme</keyword>